<feature type="compositionally biased region" description="Basic and acidic residues" evidence="1">
    <location>
        <begin position="89"/>
        <end position="105"/>
    </location>
</feature>
<dbReference type="EMBL" id="JBHSDV010000003">
    <property type="protein sequence ID" value="MFC4388372.1"/>
    <property type="molecule type" value="Genomic_DNA"/>
</dbReference>
<dbReference type="RefSeq" id="WP_390199341.1">
    <property type="nucleotide sequence ID" value="NZ_JBHSDV010000003.1"/>
</dbReference>
<feature type="compositionally biased region" description="Polar residues" evidence="1">
    <location>
        <begin position="49"/>
        <end position="63"/>
    </location>
</feature>
<feature type="compositionally biased region" description="Basic and acidic residues" evidence="1">
    <location>
        <begin position="64"/>
        <end position="81"/>
    </location>
</feature>
<dbReference type="PANTHER" id="PTHR33734">
    <property type="entry name" value="LYSM DOMAIN-CONTAINING GPI-ANCHORED PROTEIN 2"/>
    <property type="match status" value="1"/>
</dbReference>
<feature type="domain" description="LysM" evidence="3">
    <location>
        <begin position="2"/>
        <end position="47"/>
    </location>
</feature>
<evidence type="ECO:0000259" key="3">
    <source>
        <dbReference type="PROSITE" id="PS51782"/>
    </source>
</evidence>
<protein>
    <submittedName>
        <fullName evidence="4">SafA/ExsA family spore coat assembly protein</fullName>
    </submittedName>
</protein>
<evidence type="ECO:0000313" key="4">
    <source>
        <dbReference type="EMBL" id="MFC4388372.1"/>
    </source>
</evidence>
<dbReference type="NCBIfam" id="TIGR02899">
    <property type="entry name" value="spore_safA"/>
    <property type="match status" value="1"/>
</dbReference>
<dbReference type="InterPro" id="IPR036779">
    <property type="entry name" value="LysM_dom_sf"/>
</dbReference>
<dbReference type="Proteomes" id="UP001595880">
    <property type="component" value="Unassembled WGS sequence"/>
</dbReference>
<sequence>MKIHVVQKDETLWKIAQKYGVDFDQLIAANQQLADPNMIMPGMKIKIPASTNKQQSDKQQQTPPKKEMTQTQEDKSSDKKKPTNQILPEIKEDEEKKWEPLKKELPSLPMNFNKQPSEKEPKLQPMVPQMNQQKLQQMPQQQQPSNDLKWLQFTSNNFETNIQQPMHPVSEKPQQQPEQPSLTKPVQQQQMPHMIPQAPCYSTDGIPYGYGHMQPMPYQGGYPFPDNFNPQQMPQNQMMPQMQQQMPQNQMMPQMQQQMPQEQMMPQMQQQMPQEQMMPQMQQQWTAQPMWPQMLPGGPQQGWQQPLMNPQQLHVPQPGAPGYPMVPLPPQGFGMGGNMYPNYQGPQHPYGKQQNDCGCGRREE</sequence>
<proteinExistence type="predicted"/>
<dbReference type="Pfam" id="PF01476">
    <property type="entry name" value="LysM"/>
    <property type="match status" value="1"/>
</dbReference>
<keyword evidence="5" id="KW-1185">Reference proteome</keyword>
<reference evidence="5" key="1">
    <citation type="journal article" date="2019" name="Int. J. Syst. Evol. Microbiol.">
        <title>The Global Catalogue of Microorganisms (GCM) 10K type strain sequencing project: providing services to taxonomists for standard genome sequencing and annotation.</title>
        <authorList>
            <consortium name="The Broad Institute Genomics Platform"/>
            <consortium name="The Broad Institute Genome Sequencing Center for Infectious Disease"/>
            <person name="Wu L."/>
            <person name="Ma J."/>
        </authorList>
    </citation>
    <scope>NUCLEOTIDE SEQUENCE [LARGE SCALE GENOMIC DNA]</scope>
    <source>
        <strain evidence="5">KACC 14058</strain>
    </source>
</reference>
<accession>A0ABV8VV31</accession>
<evidence type="ECO:0000256" key="1">
    <source>
        <dbReference type="SAM" id="MobiDB-lite"/>
    </source>
</evidence>
<dbReference type="PROSITE" id="PS50943">
    <property type="entry name" value="HTH_CROC1"/>
    <property type="match status" value="1"/>
</dbReference>
<dbReference type="PANTHER" id="PTHR33734:SF34">
    <property type="entry name" value="SPOIVD-ASSOCIATED FACTOR A"/>
    <property type="match status" value="1"/>
</dbReference>
<feature type="region of interest" description="Disordered" evidence="1">
    <location>
        <begin position="48"/>
        <end position="124"/>
    </location>
</feature>
<dbReference type="SMART" id="SM00257">
    <property type="entry name" value="LysM"/>
    <property type="match status" value="1"/>
</dbReference>
<dbReference type="PROSITE" id="PS51782">
    <property type="entry name" value="LYSM"/>
    <property type="match status" value="1"/>
</dbReference>
<feature type="region of interest" description="Disordered" evidence="1">
    <location>
        <begin position="166"/>
        <end position="189"/>
    </location>
</feature>
<dbReference type="SUPFAM" id="SSF54106">
    <property type="entry name" value="LysM domain"/>
    <property type="match status" value="1"/>
</dbReference>
<dbReference type="InterPro" id="IPR001387">
    <property type="entry name" value="Cro/C1-type_HTH"/>
</dbReference>
<dbReference type="InterPro" id="IPR014248">
    <property type="entry name" value="Spore_coat_assembly_SafA"/>
</dbReference>
<feature type="region of interest" description="Disordered" evidence="1">
    <location>
        <begin position="337"/>
        <end position="364"/>
    </location>
</feature>
<evidence type="ECO:0000313" key="5">
    <source>
        <dbReference type="Proteomes" id="UP001595880"/>
    </source>
</evidence>
<gene>
    <name evidence="4" type="primary">safA</name>
    <name evidence="4" type="ORF">ACFOZ1_11235</name>
</gene>
<comment type="caution">
    <text evidence="4">The sequence shown here is derived from an EMBL/GenBank/DDBJ whole genome shotgun (WGS) entry which is preliminary data.</text>
</comment>
<evidence type="ECO:0000259" key="2">
    <source>
        <dbReference type="PROSITE" id="PS50943"/>
    </source>
</evidence>
<dbReference type="CDD" id="cd00118">
    <property type="entry name" value="LysM"/>
    <property type="match status" value="1"/>
</dbReference>
<feature type="domain" description="HTH cro/C1-type" evidence="2">
    <location>
        <begin position="10"/>
        <end position="26"/>
    </location>
</feature>
<organism evidence="4 5">
    <name type="scientific">Gracilibacillus marinus</name>
    <dbReference type="NCBI Taxonomy" id="630535"/>
    <lineage>
        <taxon>Bacteria</taxon>
        <taxon>Bacillati</taxon>
        <taxon>Bacillota</taxon>
        <taxon>Bacilli</taxon>
        <taxon>Bacillales</taxon>
        <taxon>Bacillaceae</taxon>
        <taxon>Gracilibacillus</taxon>
    </lineage>
</organism>
<dbReference type="InterPro" id="IPR018392">
    <property type="entry name" value="LysM"/>
</dbReference>
<name>A0ABV8VV31_9BACI</name>
<dbReference type="Gene3D" id="3.10.350.10">
    <property type="entry name" value="LysM domain"/>
    <property type="match status" value="1"/>
</dbReference>